<dbReference type="EMBL" id="JAEQNC010000001">
    <property type="protein sequence ID" value="MBL0370721.1"/>
    <property type="molecule type" value="Genomic_DNA"/>
</dbReference>
<dbReference type="RefSeq" id="WP_201652120.1">
    <property type="nucleotide sequence ID" value="NZ_JAEQNC010000001.1"/>
</dbReference>
<evidence type="ECO:0000313" key="2">
    <source>
        <dbReference type="Proteomes" id="UP000633219"/>
    </source>
</evidence>
<sequence length="49" mass="6021">MHETLTAYFFARYLERRQQEDERRRTVIPENRFSVGMQLFRKIQASKAD</sequence>
<keyword evidence="2" id="KW-1185">Reference proteome</keyword>
<accession>A0A936YM51</accession>
<comment type="caution">
    <text evidence="1">The sequence shown here is derived from an EMBL/GenBank/DDBJ whole genome shotgun (WGS) entry which is preliminary data.</text>
</comment>
<dbReference type="AlphaFoldDB" id="A0A936YM51"/>
<reference evidence="1" key="1">
    <citation type="submission" date="2021-01" db="EMBL/GenBank/DDBJ databases">
        <title>Rhizobium sp. strain KVB221 16S ribosomal RNA gene Genome sequencing and assembly.</title>
        <authorList>
            <person name="Kang M."/>
        </authorList>
    </citation>
    <scope>NUCLEOTIDE SEQUENCE</scope>
    <source>
        <strain evidence="1">KVB221</strain>
    </source>
</reference>
<dbReference type="Proteomes" id="UP000633219">
    <property type="component" value="Unassembled WGS sequence"/>
</dbReference>
<organism evidence="1 2">
    <name type="scientific">Rhizobium setariae</name>
    <dbReference type="NCBI Taxonomy" id="2801340"/>
    <lineage>
        <taxon>Bacteria</taxon>
        <taxon>Pseudomonadati</taxon>
        <taxon>Pseudomonadota</taxon>
        <taxon>Alphaproteobacteria</taxon>
        <taxon>Hyphomicrobiales</taxon>
        <taxon>Rhizobiaceae</taxon>
        <taxon>Rhizobium/Agrobacterium group</taxon>
        <taxon>Rhizobium</taxon>
    </lineage>
</organism>
<gene>
    <name evidence="1" type="ORF">JJB09_01645</name>
</gene>
<evidence type="ECO:0000313" key="1">
    <source>
        <dbReference type="EMBL" id="MBL0370721.1"/>
    </source>
</evidence>
<protein>
    <submittedName>
        <fullName evidence="1">Uncharacterized protein</fullName>
    </submittedName>
</protein>
<name>A0A936YM51_9HYPH</name>
<proteinExistence type="predicted"/>